<name>A0A285IG12_9ACTN</name>
<evidence type="ECO:0000313" key="3">
    <source>
        <dbReference type="Proteomes" id="UP000219612"/>
    </source>
</evidence>
<evidence type="ECO:0000259" key="1">
    <source>
        <dbReference type="Pfam" id="PF01814"/>
    </source>
</evidence>
<reference evidence="3" key="1">
    <citation type="submission" date="2017-09" db="EMBL/GenBank/DDBJ databases">
        <authorList>
            <person name="Varghese N."/>
            <person name="Submissions S."/>
        </authorList>
    </citation>
    <scope>NUCLEOTIDE SEQUENCE [LARGE SCALE GENOMIC DNA]</scope>
    <source>
        <strain evidence="3">CGMCC 4.6857</strain>
    </source>
</reference>
<dbReference type="InterPro" id="IPR012312">
    <property type="entry name" value="Hemerythrin-like"/>
</dbReference>
<dbReference type="Gene3D" id="1.20.120.520">
    <property type="entry name" value="nmb1532 protein domain like"/>
    <property type="match status" value="1"/>
</dbReference>
<proteinExistence type="predicted"/>
<dbReference type="Proteomes" id="UP000219612">
    <property type="component" value="Unassembled WGS sequence"/>
</dbReference>
<accession>A0A285IG12</accession>
<organism evidence="2 3">
    <name type="scientific">Paractinoplanes atraurantiacus</name>
    <dbReference type="NCBI Taxonomy" id="1036182"/>
    <lineage>
        <taxon>Bacteria</taxon>
        <taxon>Bacillati</taxon>
        <taxon>Actinomycetota</taxon>
        <taxon>Actinomycetes</taxon>
        <taxon>Micromonosporales</taxon>
        <taxon>Micromonosporaceae</taxon>
        <taxon>Paractinoplanes</taxon>
    </lineage>
</organism>
<dbReference type="Pfam" id="PF01814">
    <property type="entry name" value="Hemerythrin"/>
    <property type="match status" value="1"/>
</dbReference>
<sequence length="154" mass="17309">MTTTDNPLLRELQQVHDMLRRDLARCTDSALSSAQLRDEVKRLDCLRYCRLVHSHHGGEDVALFPAVRRSAPHLSDVVDQLEADHQLIAGLLDEVEAAARRTGEVEASAWADDADARGRLAEALRELSGHLHGHLDREEEALAPVLLSWQEWPR</sequence>
<gene>
    <name evidence="2" type="ORF">SAMN05421748_10833</name>
</gene>
<evidence type="ECO:0000313" key="2">
    <source>
        <dbReference type="EMBL" id="SNY46908.1"/>
    </source>
</evidence>
<dbReference type="AlphaFoldDB" id="A0A285IG12"/>
<dbReference type="CDD" id="cd12108">
    <property type="entry name" value="Hr-like"/>
    <property type="match status" value="1"/>
</dbReference>
<dbReference type="RefSeq" id="WP_097321586.1">
    <property type="nucleotide sequence ID" value="NZ_OBDY01000008.1"/>
</dbReference>
<dbReference type="EMBL" id="OBDY01000008">
    <property type="protein sequence ID" value="SNY46908.1"/>
    <property type="molecule type" value="Genomic_DNA"/>
</dbReference>
<keyword evidence="3" id="KW-1185">Reference proteome</keyword>
<feature type="domain" description="Hemerythrin-like" evidence="1">
    <location>
        <begin position="10"/>
        <end position="146"/>
    </location>
</feature>
<protein>
    <submittedName>
        <fullName evidence="2">Hemerythrin HHE cation binding domain-containing protein</fullName>
    </submittedName>
</protein>
<dbReference type="OrthoDB" id="8225825at2"/>